<keyword evidence="3" id="KW-1185">Reference proteome</keyword>
<feature type="chain" id="PRO_5045965799" description="Alpha/beta hydrolase" evidence="1">
    <location>
        <begin position="25"/>
        <end position="451"/>
    </location>
</feature>
<dbReference type="RefSeq" id="WP_378935386.1">
    <property type="nucleotide sequence ID" value="NZ_JBHLVO010000012.1"/>
</dbReference>
<dbReference type="SUPFAM" id="SSF53474">
    <property type="entry name" value="alpha/beta-Hydrolases"/>
    <property type="match status" value="1"/>
</dbReference>
<proteinExistence type="predicted"/>
<dbReference type="Proteomes" id="UP001589854">
    <property type="component" value="Unassembled WGS sequence"/>
</dbReference>
<evidence type="ECO:0000313" key="2">
    <source>
        <dbReference type="EMBL" id="MFC0272754.1"/>
    </source>
</evidence>
<feature type="signal peptide" evidence="1">
    <location>
        <begin position="1"/>
        <end position="24"/>
    </location>
</feature>
<protein>
    <recommendedName>
        <fullName evidence="4">Alpha/beta hydrolase</fullName>
    </recommendedName>
</protein>
<name>A0ABV6GHY0_9BACI</name>
<organism evidence="2 3">
    <name type="scientific">Metabacillus herbersteinensis</name>
    <dbReference type="NCBI Taxonomy" id="283816"/>
    <lineage>
        <taxon>Bacteria</taxon>
        <taxon>Bacillati</taxon>
        <taxon>Bacillota</taxon>
        <taxon>Bacilli</taxon>
        <taxon>Bacillales</taxon>
        <taxon>Bacillaceae</taxon>
        <taxon>Metabacillus</taxon>
    </lineage>
</organism>
<evidence type="ECO:0000313" key="3">
    <source>
        <dbReference type="Proteomes" id="UP001589854"/>
    </source>
</evidence>
<dbReference type="EMBL" id="JBHLVO010000012">
    <property type="protein sequence ID" value="MFC0272754.1"/>
    <property type="molecule type" value="Genomic_DNA"/>
</dbReference>
<gene>
    <name evidence="2" type="ORF">ACFFIX_15060</name>
</gene>
<sequence>MIKRSIMAITLGTSLVLSSAVVSAAPSLKDSNKGTQNQVLPYFVDEAKLPFEGLADYETKRYWGVHNGAGYRIEVPENWNGELLLYAHGYRGTGLELTVSNPSIREHYIKNGYAWAASSYRTNGYDVAQGVKDTHTLGTLFNGIAGNPTKTYITGHSMGGHVTAVLSEQFKSSYDGALPMCGVTGDTELFDFFTDYGLVAQSLTGVEKEAQTFPADEEYFLKTVPEMKAKLGINGILTEDGQALKAVTMNLTGGQRPLFDAAFESYKNFLFDRMPTDPSFLVAPKNVVNTTDSVYQIDKDMGSLSADEQELNDSVQRITAHPSAKHKGLTGVPKVEGNHKIPMISLHDIGDLYVPFHMQQLHAERAKEKGNSDLLVTRAIRGVGHCDFTPQEEQEAFTDLVQWVEEGIKPDGDDVLNPAVVADERFGTKFTRTFRAFDPLKYKSQSSDQAS</sequence>
<comment type="caution">
    <text evidence="2">The sequence shown here is derived from an EMBL/GenBank/DDBJ whole genome shotgun (WGS) entry which is preliminary data.</text>
</comment>
<evidence type="ECO:0000256" key="1">
    <source>
        <dbReference type="SAM" id="SignalP"/>
    </source>
</evidence>
<keyword evidence="1" id="KW-0732">Signal</keyword>
<accession>A0ABV6GHY0</accession>
<reference evidence="2 3" key="1">
    <citation type="submission" date="2024-09" db="EMBL/GenBank/DDBJ databases">
        <authorList>
            <person name="Sun Q."/>
            <person name="Mori K."/>
        </authorList>
    </citation>
    <scope>NUCLEOTIDE SEQUENCE [LARGE SCALE GENOMIC DNA]</scope>
    <source>
        <strain evidence="2 3">CCM 7228</strain>
    </source>
</reference>
<dbReference type="Gene3D" id="3.40.50.1820">
    <property type="entry name" value="alpha/beta hydrolase"/>
    <property type="match status" value="1"/>
</dbReference>
<evidence type="ECO:0008006" key="4">
    <source>
        <dbReference type="Google" id="ProtNLM"/>
    </source>
</evidence>
<dbReference type="InterPro" id="IPR029058">
    <property type="entry name" value="AB_hydrolase_fold"/>
</dbReference>